<evidence type="ECO:0000256" key="1">
    <source>
        <dbReference type="SAM" id="SignalP"/>
    </source>
</evidence>
<dbReference type="InterPro" id="IPR010502">
    <property type="entry name" value="Carb-bd_dom_fam9"/>
</dbReference>
<dbReference type="SUPFAM" id="SSF49344">
    <property type="entry name" value="CBD9-like"/>
    <property type="match status" value="1"/>
</dbReference>
<dbReference type="Gene3D" id="2.60.40.1190">
    <property type="match status" value="1"/>
</dbReference>
<sequence length="882" mass="100400">MKRSQAALHLFLTLLMILAAVPLRADEKRVCTTRRIDAESPVIDGRIDEPVWDTVEWSGGFRQHSPYFDKDPHQETEFKILYDDEALYVAFRAWDTEPDEMTCRLARRDWFPGDWVEIEIDSRHDRRTGFSFTTSLSGTRGDEFISKDGSDWDADWNPVWTARTAVDEQGWTAEVKIPLSQLRYSNEEEQVWGIQVMRRLFRKEERSTWQPVSQDDPGWVSLFGELHGIKGLHPPRRIELLPYAMLNHERYEEEAPNPYATGSDEDYDLGLDGKIGVTNDLTFDFTINPDFGQVEADPSEVNLTEFETYFSEKRPFFIEGSNIYNFQIAPAITGGSFTSDNLFYSRRIGRQPHGRPALIDNEYADLPDNATIWGAGKLSGKTTGGLSIGIMEAVTAEERAEISGVGGKRKESVEPLTNYFVGRLEQDLREGATTFGAMLTATHRDISNHELFYLHDAAYGGGLDLTHKWNDRSYYISATALFSRVSGDESAVYYDQVSSARYYQRPDADYVSLDTTRTSLAGHAGSIRLGKRSQEHFRFETGAAWRSPGFEINDLGYMRSADEFNQFTWIGYHFNDPFSIFRRLSFNGNQWTNFDFGGSNTSNSFNVNSSMTFKSNWSAYAGLTWTPDYISNTALRGGPSSKWPGELSYSFNVSSDSRRRIDSALGANGDRGGDDYYSRHQVWADLNIRPTDAVSIGISPSMTKIDNELQYIDLASFNGDSRYIFGKMIRKTAAMTLRIDYCLTPSLTIQFYGQPFISTGEFSDLKRITDPRADKYTDRYHTFIDGVEITRSNGGNFSVDEDQDSRTDYTLGNPDFSFKEFNSNLVLRWEFRPGSTLYLVWNQGRSTSDSNGDFSLGGDTKDLFNVHPRNIFLFKISRWFSL</sequence>
<protein>
    <submittedName>
        <fullName evidence="4">Carbohydrate binding family 9 domain-containing protein</fullName>
    </submittedName>
</protein>
<dbReference type="GO" id="GO:0004553">
    <property type="term" value="F:hydrolase activity, hydrolyzing O-glycosyl compounds"/>
    <property type="evidence" value="ECO:0007669"/>
    <property type="project" value="InterPro"/>
</dbReference>
<evidence type="ECO:0000259" key="3">
    <source>
        <dbReference type="Pfam" id="PF19313"/>
    </source>
</evidence>
<dbReference type="AlphaFoldDB" id="A0A948RUJ4"/>
<dbReference type="GO" id="GO:0030246">
    <property type="term" value="F:carbohydrate binding"/>
    <property type="evidence" value="ECO:0007669"/>
    <property type="project" value="InterPro"/>
</dbReference>
<accession>A0A948RUJ4</accession>
<feature type="chain" id="PRO_5037613401" evidence="1">
    <location>
        <begin position="26"/>
        <end position="882"/>
    </location>
</feature>
<dbReference type="CDD" id="cd09618">
    <property type="entry name" value="CBM9_like_2"/>
    <property type="match status" value="1"/>
</dbReference>
<evidence type="ECO:0000313" key="4">
    <source>
        <dbReference type="EMBL" id="MBU2690801.1"/>
    </source>
</evidence>
<organism evidence="4 5">
    <name type="scientific">Eiseniibacteriota bacterium</name>
    <dbReference type="NCBI Taxonomy" id="2212470"/>
    <lineage>
        <taxon>Bacteria</taxon>
        <taxon>Candidatus Eiseniibacteriota</taxon>
    </lineage>
</organism>
<dbReference type="InterPro" id="IPR045670">
    <property type="entry name" value="DUF5916"/>
</dbReference>
<comment type="caution">
    <text evidence="4">The sequence shown here is derived from an EMBL/GenBank/DDBJ whole genome shotgun (WGS) entry which is preliminary data.</text>
</comment>
<dbReference type="Pfam" id="PF06452">
    <property type="entry name" value="CBM9_1"/>
    <property type="match status" value="1"/>
</dbReference>
<feature type="domain" description="Carbohydrate-binding" evidence="2">
    <location>
        <begin position="43"/>
        <end position="197"/>
    </location>
</feature>
<dbReference type="Pfam" id="PF19313">
    <property type="entry name" value="DUF5916"/>
    <property type="match status" value="1"/>
</dbReference>
<keyword evidence="1" id="KW-0732">Signal</keyword>
<evidence type="ECO:0000259" key="2">
    <source>
        <dbReference type="Pfam" id="PF06452"/>
    </source>
</evidence>
<evidence type="ECO:0000313" key="5">
    <source>
        <dbReference type="Proteomes" id="UP000777784"/>
    </source>
</evidence>
<reference evidence="4" key="1">
    <citation type="submission" date="2021-05" db="EMBL/GenBank/DDBJ databases">
        <title>Energy efficiency and biological interactions define the core microbiome of deep oligotrophic groundwater.</title>
        <authorList>
            <person name="Mehrshad M."/>
            <person name="Lopez-Fernandez M."/>
            <person name="Bell E."/>
            <person name="Bernier-Latmani R."/>
            <person name="Bertilsson S."/>
            <person name="Dopson M."/>
        </authorList>
    </citation>
    <scope>NUCLEOTIDE SEQUENCE</scope>
    <source>
        <strain evidence="4">Modern_marine.mb.64</strain>
    </source>
</reference>
<gene>
    <name evidence="4" type="ORF">KJ970_07710</name>
</gene>
<dbReference type="EMBL" id="JAHJDP010000037">
    <property type="protein sequence ID" value="MBU2690801.1"/>
    <property type="molecule type" value="Genomic_DNA"/>
</dbReference>
<dbReference type="Proteomes" id="UP000777784">
    <property type="component" value="Unassembled WGS sequence"/>
</dbReference>
<feature type="domain" description="DUF5916" evidence="3">
    <location>
        <begin position="234"/>
        <end position="876"/>
    </location>
</feature>
<feature type="signal peptide" evidence="1">
    <location>
        <begin position="1"/>
        <end position="25"/>
    </location>
</feature>
<proteinExistence type="predicted"/>
<name>A0A948RUJ4_UNCEI</name>
<dbReference type="GO" id="GO:0016052">
    <property type="term" value="P:carbohydrate catabolic process"/>
    <property type="evidence" value="ECO:0007669"/>
    <property type="project" value="InterPro"/>
</dbReference>